<evidence type="ECO:0000313" key="1">
    <source>
        <dbReference type="EMBL" id="CAD7400283.1"/>
    </source>
</evidence>
<sequence>MCYRSRGRGGPAPSPPPVLYLCLEGRLRAVYQNLSVFRTTSHGSDVILGIIPTNITIIIVITTPPRYTSNKKNSRGWGERTVILCSGFESCVSSNYPVFNDVLLTYRQSHVTKRTKNLSREFYETTSRFTKSEVQTTPKTTSSTTLHWIHVHRGHTCSTTRHRHRASGELVSGLCYGRGVYTPFTLKGLLDNPLLPHVSQSRREIRHPTRLTARQASLEILLVVLYLEILANTGSTGPPGADVWRRSLMTLVPVRNSK</sequence>
<reference evidence="1" key="1">
    <citation type="submission" date="2020-11" db="EMBL/GenBank/DDBJ databases">
        <authorList>
            <person name="Tran Van P."/>
        </authorList>
    </citation>
    <scope>NUCLEOTIDE SEQUENCE</scope>
</reference>
<organism evidence="1">
    <name type="scientific">Timema poppense</name>
    <name type="common">Walking stick</name>
    <dbReference type="NCBI Taxonomy" id="170557"/>
    <lineage>
        <taxon>Eukaryota</taxon>
        <taxon>Metazoa</taxon>
        <taxon>Ecdysozoa</taxon>
        <taxon>Arthropoda</taxon>
        <taxon>Hexapoda</taxon>
        <taxon>Insecta</taxon>
        <taxon>Pterygota</taxon>
        <taxon>Neoptera</taxon>
        <taxon>Polyneoptera</taxon>
        <taxon>Phasmatodea</taxon>
        <taxon>Timematodea</taxon>
        <taxon>Timematoidea</taxon>
        <taxon>Timematidae</taxon>
        <taxon>Timema</taxon>
    </lineage>
</organism>
<accession>A0A7R9CRT3</accession>
<proteinExistence type="predicted"/>
<dbReference type="AlphaFoldDB" id="A0A7R9CRT3"/>
<gene>
    <name evidence="1" type="ORF">TPSB3V08_LOCUS2551</name>
</gene>
<protein>
    <submittedName>
        <fullName evidence="1">Uncharacterized protein</fullName>
    </submittedName>
</protein>
<name>A0A7R9CRT3_TIMPO</name>
<dbReference type="EMBL" id="OD001020">
    <property type="protein sequence ID" value="CAD7400283.1"/>
    <property type="molecule type" value="Genomic_DNA"/>
</dbReference>